<comment type="subcellular location">
    <subcellularLocation>
        <location evidence="1">Cell membrane</location>
        <topology evidence="1">Multi-pass membrane protein</topology>
    </subcellularLocation>
</comment>
<dbReference type="InterPro" id="IPR013147">
    <property type="entry name" value="CD47-like_TM"/>
</dbReference>
<accession>A0A7L1EPU1</accession>
<dbReference type="PROSITE" id="PS50835">
    <property type="entry name" value="IG_LIKE"/>
    <property type="match status" value="1"/>
</dbReference>
<keyword evidence="6" id="KW-0325">Glycoprotein</keyword>
<dbReference type="GO" id="GO:0070053">
    <property type="term" value="F:thrombospondin receptor activity"/>
    <property type="evidence" value="ECO:0007669"/>
    <property type="project" value="InterPro"/>
</dbReference>
<dbReference type="PANTHER" id="PTHR10613:SF0">
    <property type="entry name" value="LEUKOCYTE SURFACE ANTIGEN CD47"/>
    <property type="match status" value="1"/>
</dbReference>
<dbReference type="AlphaFoldDB" id="A0A7L1EPU1"/>
<feature type="transmembrane region" description="Helical" evidence="9">
    <location>
        <begin position="159"/>
        <end position="180"/>
    </location>
</feature>
<evidence type="ECO:0000313" key="12">
    <source>
        <dbReference type="Proteomes" id="UP000565754"/>
    </source>
</evidence>
<dbReference type="InterPro" id="IPR013270">
    <property type="entry name" value="CD47_Vset"/>
</dbReference>
<dbReference type="PANTHER" id="PTHR10613">
    <property type="entry name" value="LEUKOCYTE SURFACE ANTIGEN CD47"/>
    <property type="match status" value="1"/>
</dbReference>
<dbReference type="InterPro" id="IPR007110">
    <property type="entry name" value="Ig-like_dom"/>
</dbReference>
<dbReference type="Gene3D" id="2.60.40.10">
    <property type="entry name" value="Immunoglobulins"/>
    <property type="match status" value="1"/>
</dbReference>
<keyword evidence="4 9" id="KW-1133">Transmembrane helix</keyword>
<keyword evidence="12" id="KW-1185">Reference proteome</keyword>
<dbReference type="Pfam" id="PF08204">
    <property type="entry name" value="V-set_CD47"/>
    <property type="match status" value="1"/>
</dbReference>
<comment type="caution">
    <text evidence="11">The sequence shown here is derived from an EMBL/GenBank/DDBJ whole genome shotgun (WGS) entry which is preliminary data.</text>
</comment>
<feature type="transmembrane region" description="Helical" evidence="9">
    <location>
        <begin position="251"/>
        <end position="272"/>
    </location>
</feature>
<feature type="transmembrane region" description="Helical" evidence="9">
    <location>
        <begin position="127"/>
        <end position="147"/>
    </location>
</feature>
<keyword evidence="5 9" id="KW-0472">Membrane</keyword>
<evidence type="ECO:0000256" key="8">
    <source>
        <dbReference type="ARBA" id="ARBA00033289"/>
    </source>
</evidence>
<evidence type="ECO:0000256" key="9">
    <source>
        <dbReference type="SAM" id="Phobius"/>
    </source>
</evidence>
<evidence type="ECO:0000256" key="1">
    <source>
        <dbReference type="ARBA" id="ARBA00004651"/>
    </source>
</evidence>
<dbReference type="SUPFAM" id="SSF48726">
    <property type="entry name" value="Immunoglobulin"/>
    <property type="match status" value="1"/>
</dbReference>
<dbReference type="InterPro" id="IPR036179">
    <property type="entry name" value="Ig-like_dom_sf"/>
</dbReference>
<protein>
    <recommendedName>
        <fullName evidence="2">Leukocyte surface antigen CD47</fullName>
    </recommendedName>
    <alternativeName>
        <fullName evidence="8">Integrin-associated protein</fullName>
    </alternativeName>
</protein>
<feature type="non-terminal residue" evidence="11">
    <location>
        <position position="1"/>
    </location>
</feature>
<reference evidence="11 12" key="1">
    <citation type="submission" date="2019-09" db="EMBL/GenBank/DDBJ databases">
        <title>Bird 10,000 Genomes (B10K) Project - Family phase.</title>
        <authorList>
            <person name="Zhang G."/>
        </authorList>
    </citation>
    <scope>NUCLEOTIDE SEQUENCE [LARGE SCALE GENOMIC DNA]</scope>
    <source>
        <strain evidence="11">B10K-DU-001-74</strain>
        <tissue evidence="11">Muscle</tissue>
    </source>
</reference>
<evidence type="ECO:0000259" key="10">
    <source>
        <dbReference type="PROSITE" id="PS50835"/>
    </source>
</evidence>
<evidence type="ECO:0000256" key="3">
    <source>
        <dbReference type="ARBA" id="ARBA00022692"/>
    </source>
</evidence>
<evidence type="ECO:0000256" key="2">
    <source>
        <dbReference type="ARBA" id="ARBA00015454"/>
    </source>
</evidence>
<dbReference type="Proteomes" id="UP000565754">
    <property type="component" value="Unassembled WGS sequence"/>
</dbReference>
<keyword evidence="7" id="KW-0873">Pyrrolidone carboxylic acid</keyword>
<dbReference type="GO" id="GO:0005886">
    <property type="term" value="C:plasma membrane"/>
    <property type="evidence" value="ECO:0007669"/>
    <property type="project" value="UniProtKB-SubCell"/>
</dbReference>
<feature type="domain" description="Ig-like" evidence="10">
    <location>
        <begin position="1"/>
        <end position="114"/>
    </location>
</feature>
<evidence type="ECO:0000256" key="5">
    <source>
        <dbReference type="ARBA" id="ARBA00023136"/>
    </source>
</evidence>
<dbReference type="InterPro" id="IPR013783">
    <property type="entry name" value="Ig-like_fold"/>
</dbReference>
<dbReference type="EMBL" id="VXBF01014233">
    <property type="protein sequence ID" value="NXM90784.1"/>
    <property type="molecule type" value="Genomic_DNA"/>
</dbReference>
<evidence type="ECO:0000313" key="11">
    <source>
        <dbReference type="EMBL" id="NXM90784.1"/>
    </source>
</evidence>
<feature type="transmembrane region" description="Helical" evidence="9">
    <location>
        <begin position="219"/>
        <end position="239"/>
    </location>
</feature>
<keyword evidence="3 9" id="KW-0812">Transmembrane</keyword>
<dbReference type="GO" id="GO:0050766">
    <property type="term" value="P:positive regulation of phagocytosis"/>
    <property type="evidence" value="ECO:0007669"/>
    <property type="project" value="InterPro"/>
</dbReference>
<dbReference type="GO" id="GO:0070062">
    <property type="term" value="C:extracellular exosome"/>
    <property type="evidence" value="ECO:0007669"/>
    <property type="project" value="TreeGrafter"/>
</dbReference>
<dbReference type="GO" id="GO:0050729">
    <property type="term" value="P:positive regulation of inflammatory response"/>
    <property type="evidence" value="ECO:0007669"/>
    <property type="project" value="InterPro"/>
</dbReference>
<feature type="transmembrane region" description="Helical" evidence="9">
    <location>
        <begin position="192"/>
        <end position="212"/>
    </location>
</feature>
<feature type="non-terminal residue" evidence="11">
    <location>
        <position position="273"/>
    </location>
</feature>
<organism evidence="11 12">
    <name type="scientific">Oenanthe oenanthe</name>
    <name type="common">Northern wheatear</name>
    <dbReference type="NCBI Taxonomy" id="279966"/>
    <lineage>
        <taxon>Eukaryota</taxon>
        <taxon>Metazoa</taxon>
        <taxon>Chordata</taxon>
        <taxon>Craniata</taxon>
        <taxon>Vertebrata</taxon>
        <taxon>Euteleostomi</taxon>
        <taxon>Archelosauria</taxon>
        <taxon>Archosauria</taxon>
        <taxon>Dinosauria</taxon>
        <taxon>Saurischia</taxon>
        <taxon>Theropoda</taxon>
        <taxon>Coelurosauria</taxon>
        <taxon>Aves</taxon>
        <taxon>Neognathae</taxon>
        <taxon>Neoaves</taxon>
        <taxon>Telluraves</taxon>
        <taxon>Australaves</taxon>
        <taxon>Passeriformes</taxon>
        <taxon>Muscicapidae</taxon>
        <taxon>Oenanthe</taxon>
    </lineage>
</organism>
<dbReference type="Pfam" id="PF04549">
    <property type="entry name" value="CD47"/>
    <property type="match status" value="1"/>
</dbReference>
<proteinExistence type="predicted"/>
<sequence>GSAQLILTGTSVIEKTGCNKTVVLPCHVTNLRQKNENAMFVIWKKEGVTFFSYRGGNKKYNIDPSFSSATFLRLENLTDGDASLVLNSKQAVVGNYSCEVTESNREGELRMELKNGSGSWFLLVERAVIVSLVILLVILCAAQLTFIGLKYEIESQRKVCIIVALVIFAVVAAVGAALFIQDGYTVQNQSGLGLMVIPAVILVPLQYVMFGIGDQLQATLALIGLKLLGFIIALVGFALCVPACPPLHGSVLIAGIAIMAIASLLSLAYVFIM</sequence>
<dbReference type="GO" id="GO:0022409">
    <property type="term" value="P:positive regulation of cell-cell adhesion"/>
    <property type="evidence" value="ECO:0007669"/>
    <property type="project" value="InterPro"/>
</dbReference>
<dbReference type="InterPro" id="IPR006704">
    <property type="entry name" value="CD47"/>
</dbReference>
<evidence type="ECO:0000256" key="7">
    <source>
        <dbReference type="ARBA" id="ARBA00023283"/>
    </source>
</evidence>
<evidence type="ECO:0000256" key="4">
    <source>
        <dbReference type="ARBA" id="ARBA00022989"/>
    </source>
</evidence>
<gene>
    <name evidence="11" type="primary">Cd47</name>
    <name evidence="11" type="ORF">OENOEN_R03023</name>
</gene>
<evidence type="ECO:0000256" key="6">
    <source>
        <dbReference type="ARBA" id="ARBA00023180"/>
    </source>
</evidence>
<name>A0A7L1EPU1_OENON</name>